<name>A0A1M6WKJ1_9ACTN</name>
<dbReference type="InterPro" id="IPR054206">
    <property type="entry name" value="DUF6912"/>
</dbReference>
<dbReference type="Pfam" id="PF21853">
    <property type="entry name" value="DUF6912"/>
    <property type="match status" value="1"/>
</dbReference>
<dbReference type="AlphaFoldDB" id="A0A1M6WKJ1"/>
<accession>A0A1M6WKJ1</accession>
<dbReference type="EMBL" id="FQZK01000045">
    <property type="protein sequence ID" value="SHK94035.1"/>
    <property type="molecule type" value="Genomic_DNA"/>
</dbReference>
<evidence type="ECO:0000313" key="2">
    <source>
        <dbReference type="Proteomes" id="UP000184452"/>
    </source>
</evidence>
<evidence type="ECO:0000313" key="1">
    <source>
        <dbReference type="EMBL" id="SHK94035.1"/>
    </source>
</evidence>
<dbReference type="STRING" id="758803.SAMN05421803_14513"/>
<dbReference type="OrthoDB" id="3214389at2"/>
<dbReference type="Proteomes" id="UP000184452">
    <property type="component" value="Unassembled WGS sequence"/>
</dbReference>
<protein>
    <submittedName>
        <fullName evidence="1">Uncharacterized protein</fullName>
    </submittedName>
</protein>
<sequence>MYVFLPSTLPALAAVLDEGRVPAPAAFAADTDDEEAEYEAMYAAAEESLRLLAADPSAPRRRVVLVANLADHLVEEESRESPDVVRVRITGGSIPRKRLASAHIDDEAAAPDIARAATDPSSTAADAHELMWYALQELPHLLTPRP</sequence>
<reference evidence="1 2" key="1">
    <citation type="submission" date="2016-11" db="EMBL/GenBank/DDBJ databases">
        <authorList>
            <person name="Jaros S."/>
            <person name="Januszkiewicz K."/>
            <person name="Wedrychowicz H."/>
        </authorList>
    </citation>
    <scope>NUCLEOTIDE SEQUENCE [LARGE SCALE GENOMIC DNA]</scope>
    <source>
        <strain evidence="1 2">CGMCC 4.5723</strain>
    </source>
</reference>
<dbReference type="RefSeq" id="WP_073384377.1">
    <property type="nucleotide sequence ID" value="NZ_FQZK01000045.1"/>
</dbReference>
<keyword evidence="2" id="KW-1185">Reference proteome</keyword>
<organism evidence="1 2">
    <name type="scientific">Nocardiopsis flavescens</name>
    <dbReference type="NCBI Taxonomy" id="758803"/>
    <lineage>
        <taxon>Bacteria</taxon>
        <taxon>Bacillati</taxon>
        <taxon>Actinomycetota</taxon>
        <taxon>Actinomycetes</taxon>
        <taxon>Streptosporangiales</taxon>
        <taxon>Nocardiopsidaceae</taxon>
        <taxon>Nocardiopsis</taxon>
    </lineage>
</organism>
<proteinExistence type="predicted"/>
<gene>
    <name evidence="1" type="ORF">SAMN05421803_14513</name>
</gene>